<feature type="domain" description="RNA polymerase sigma-70 region 2" evidence="5">
    <location>
        <begin position="24"/>
        <end position="85"/>
    </location>
</feature>
<feature type="domain" description="RNA polymerase sigma factor 70 region 4 type 2" evidence="6">
    <location>
        <begin position="111"/>
        <end position="163"/>
    </location>
</feature>
<dbReference type="InterPro" id="IPR014284">
    <property type="entry name" value="RNA_pol_sigma-70_dom"/>
</dbReference>
<accession>A0ABW4TUT9</accession>
<evidence type="ECO:0000256" key="4">
    <source>
        <dbReference type="ARBA" id="ARBA00023163"/>
    </source>
</evidence>
<dbReference type="InterPro" id="IPR007627">
    <property type="entry name" value="RNA_pol_sigma70_r2"/>
</dbReference>
<dbReference type="EMBL" id="JBHUGS010000001">
    <property type="protein sequence ID" value="MFD1949716.1"/>
    <property type="molecule type" value="Genomic_DNA"/>
</dbReference>
<dbReference type="InterPro" id="IPR013249">
    <property type="entry name" value="RNA_pol_sigma70_r4_t2"/>
</dbReference>
<organism evidence="7 8">
    <name type="scientific">Sphingomonas arantia</name>
    <dbReference type="NCBI Taxonomy" id="1460676"/>
    <lineage>
        <taxon>Bacteria</taxon>
        <taxon>Pseudomonadati</taxon>
        <taxon>Pseudomonadota</taxon>
        <taxon>Alphaproteobacteria</taxon>
        <taxon>Sphingomonadales</taxon>
        <taxon>Sphingomonadaceae</taxon>
        <taxon>Sphingomonas</taxon>
    </lineage>
</organism>
<evidence type="ECO:0000256" key="3">
    <source>
        <dbReference type="ARBA" id="ARBA00023082"/>
    </source>
</evidence>
<keyword evidence="4" id="KW-0804">Transcription</keyword>
<dbReference type="PANTHER" id="PTHR43133:SF25">
    <property type="entry name" value="RNA POLYMERASE SIGMA FACTOR RFAY-RELATED"/>
    <property type="match status" value="1"/>
</dbReference>
<comment type="caution">
    <text evidence="7">The sequence shown here is derived from an EMBL/GenBank/DDBJ whole genome shotgun (WGS) entry which is preliminary data.</text>
</comment>
<evidence type="ECO:0000256" key="2">
    <source>
        <dbReference type="ARBA" id="ARBA00023015"/>
    </source>
</evidence>
<dbReference type="InterPro" id="IPR036388">
    <property type="entry name" value="WH-like_DNA-bd_sf"/>
</dbReference>
<evidence type="ECO:0000313" key="8">
    <source>
        <dbReference type="Proteomes" id="UP001597400"/>
    </source>
</evidence>
<dbReference type="Proteomes" id="UP001597400">
    <property type="component" value="Unassembled WGS sequence"/>
</dbReference>
<evidence type="ECO:0000313" key="7">
    <source>
        <dbReference type="EMBL" id="MFD1949716.1"/>
    </source>
</evidence>
<evidence type="ECO:0000256" key="1">
    <source>
        <dbReference type="ARBA" id="ARBA00010641"/>
    </source>
</evidence>
<protein>
    <submittedName>
        <fullName evidence="7">Sigma-70 family RNA polymerase sigma factor</fullName>
    </submittedName>
</protein>
<reference evidence="8" key="1">
    <citation type="journal article" date="2019" name="Int. J. Syst. Evol. Microbiol.">
        <title>The Global Catalogue of Microorganisms (GCM) 10K type strain sequencing project: providing services to taxonomists for standard genome sequencing and annotation.</title>
        <authorList>
            <consortium name="The Broad Institute Genomics Platform"/>
            <consortium name="The Broad Institute Genome Sequencing Center for Infectious Disease"/>
            <person name="Wu L."/>
            <person name="Ma J."/>
        </authorList>
    </citation>
    <scope>NUCLEOTIDE SEQUENCE [LARGE SCALE GENOMIC DNA]</scope>
    <source>
        <strain evidence="8">CGMCC 1.12702</strain>
    </source>
</reference>
<keyword evidence="8" id="KW-1185">Reference proteome</keyword>
<dbReference type="RefSeq" id="WP_380927334.1">
    <property type="nucleotide sequence ID" value="NZ_JBHUGS010000001.1"/>
</dbReference>
<dbReference type="Gene3D" id="1.10.1740.10">
    <property type="match status" value="1"/>
</dbReference>
<evidence type="ECO:0000259" key="6">
    <source>
        <dbReference type="Pfam" id="PF08281"/>
    </source>
</evidence>
<dbReference type="InterPro" id="IPR013324">
    <property type="entry name" value="RNA_pol_sigma_r3/r4-like"/>
</dbReference>
<dbReference type="PANTHER" id="PTHR43133">
    <property type="entry name" value="RNA POLYMERASE ECF-TYPE SIGMA FACTO"/>
    <property type="match status" value="1"/>
</dbReference>
<comment type="similarity">
    <text evidence="1">Belongs to the sigma-70 factor family. ECF subfamily.</text>
</comment>
<dbReference type="Pfam" id="PF08281">
    <property type="entry name" value="Sigma70_r4_2"/>
    <property type="match status" value="1"/>
</dbReference>
<dbReference type="Gene3D" id="1.10.10.10">
    <property type="entry name" value="Winged helix-like DNA-binding domain superfamily/Winged helix DNA-binding domain"/>
    <property type="match status" value="1"/>
</dbReference>
<keyword evidence="2" id="KW-0805">Transcription regulation</keyword>
<gene>
    <name evidence="7" type="ORF">ACFSGX_02900</name>
</gene>
<proteinExistence type="inferred from homology"/>
<dbReference type="Pfam" id="PF04542">
    <property type="entry name" value="Sigma70_r2"/>
    <property type="match status" value="1"/>
</dbReference>
<evidence type="ECO:0000259" key="5">
    <source>
        <dbReference type="Pfam" id="PF04542"/>
    </source>
</evidence>
<dbReference type="SUPFAM" id="SSF88946">
    <property type="entry name" value="Sigma2 domain of RNA polymerase sigma factors"/>
    <property type="match status" value="1"/>
</dbReference>
<dbReference type="SUPFAM" id="SSF88659">
    <property type="entry name" value="Sigma3 and sigma4 domains of RNA polymerase sigma factors"/>
    <property type="match status" value="1"/>
</dbReference>
<dbReference type="NCBIfam" id="TIGR02937">
    <property type="entry name" value="sigma70-ECF"/>
    <property type="match status" value="1"/>
</dbReference>
<name>A0ABW4TUT9_9SPHN</name>
<dbReference type="InterPro" id="IPR039425">
    <property type="entry name" value="RNA_pol_sigma-70-like"/>
</dbReference>
<sequence length="212" mass="23137">MPRAIVSLDPASVAFGADLLQLAGPLRQRAYRLTRDATQVEDLLQDTMTRAWSARLSFQPGTSLRAWTYTILRNAHLNALRRSSRVVELDARETEDLGAVAAGQHIHVELQEVLRAMDDLPADQRAALSAVALEGLDYESAADRLKVPHAALKSRVHRARAALLLLIEAGRTEAAVRSRPVETGSSSAARARAPVRGLWTVAKLTGRPLWIG</sequence>
<dbReference type="InterPro" id="IPR013325">
    <property type="entry name" value="RNA_pol_sigma_r2"/>
</dbReference>
<keyword evidence="3" id="KW-0731">Sigma factor</keyword>